<proteinExistence type="predicted"/>
<dbReference type="EMBL" id="LT607411">
    <property type="protein sequence ID" value="SCF36144.1"/>
    <property type="molecule type" value="Genomic_DNA"/>
</dbReference>
<dbReference type="OrthoDB" id="3418622at2"/>
<protein>
    <recommendedName>
        <fullName evidence="3">Abi-like protein</fullName>
    </recommendedName>
</protein>
<evidence type="ECO:0000313" key="1">
    <source>
        <dbReference type="EMBL" id="SCF36144.1"/>
    </source>
</evidence>
<gene>
    <name evidence="1" type="ORF">GA0074695_6079</name>
</gene>
<reference evidence="2" key="1">
    <citation type="submission" date="2016-06" db="EMBL/GenBank/DDBJ databases">
        <authorList>
            <person name="Varghese N."/>
            <person name="Submissions Spin"/>
        </authorList>
    </citation>
    <scope>NUCLEOTIDE SEQUENCE [LARGE SCALE GENOMIC DNA]</scope>
    <source>
        <strain evidence="2">DSM 43909</strain>
    </source>
</reference>
<evidence type="ECO:0000313" key="2">
    <source>
        <dbReference type="Proteomes" id="UP000198242"/>
    </source>
</evidence>
<name>A0A1C4ZTN4_MICVI</name>
<dbReference type="AlphaFoldDB" id="A0A1C4ZTN4"/>
<evidence type="ECO:0008006" key="3">
    <source>
        <dbReference type="Google" id="ProtNLM"/>
    </source>
</evidence>
<organism evidence="1 2">
    <name type="scientific">Micromonospora viridifaciens</name>
    <dbReference type="NCBI Taxonomy" id="1881"/>
    <lineage>
        <taxon>Bacteria</taxon>
        <taxon>Bacillati</taxon>
        <taxon>Actinomycetota</taxon>
        <taxon>Actinomycetes</taxon>
        <taxon>Micromonosporales</taxon>
        <taxon>Micromonosporaceae</taxon>
        <taxon>Micromonospora</taxon>
    </lineage>
</organism>
<accession>A0A1C4ZTN4</accession>
<dbReference type="RefSeq" id="WP_089009292.1">
    <property type="nucleotide sequence ID" value="NZ_LT607411.1"/>
</dbReference>
<keyword evidence="2" id="KW-1185">Reference proteome</keyword>
<dbReference type="Proteomes" id="UP000198242">
    <property type="component" value="Chromosome I"/>
</dbReference>
<sequence length="212" mass="24748">MSDDLPEWMRRFFSDPRLEPYLQAAKRNALLAESLYWWNIKVSQAFYLPLGRLEVAVRNALHDQLQARYQRTDWWVAAPLRESSIRLIQQARDKCQRRGSGLPSTDDIVAQLSFGFWVALISTGYDRGLWVPTLHKAFPRYSGRRAELHRNLDTMRLLRNRIGHQEPIHHRDLATDHSKIYRLLNYLSPELAAGVRLRDEVPAVLAERPVLP</sequence>